<dbReference type="OrthoDB" id="9772136at2"/>
<dbReference type="GO" id="GO:0055085">
    <property type="term" value="P:transmembrane transport"/>
    <property type="evidence" value="ECO:0007669"/>
    <property type="project" value="TreeGrafter"/>
</dbReference>
<feature type="transmembrane region" description="Helical" evidence="6">
    <location>
        <begin position="226"/>
        <end position="252"/>
    </location>
</feature>
<feature type="transmembrane region" description="Helical" evidence="6">
    <location>
        <begin position="63"/>
        <end position="84"/>
    </location>
</feature>
<feature type="transmembrane region" description="Helical" evidence="6">
    <location>
        <begin position="295"/>
        <end position="328"/>
    </location>
</feature>
<evidence type="ECO:0000313" key="8">
    <source>
        <dbReference type="Proteomes" id="UP000287239"/>
    </source>
</evidence>
<dbReference type="GeneID" id="98568321"/>
<protein>
    <submittedName>
        <fullName evidence="7">AI-2E family transporter</fullName>
    </submittedName>
</protein>
<proteinExistence type="inferred from homology"/>
<organism evidence="7 8">
    <name type="scientific">Vagococcus salmoninarum</name>
    <dbReference type="NCBI Taxonomy" id="2739"/>
    <lineage>
        <taxon>Bacteria</taxon>
        <taxon>Bacillati</taxon>
        <taxon>Bacillota</taxon>
        <taxon>Bacilli</taxon>
        <taxon>Lactobacillales</taxon>
        <taxon>Enterococcaceae</taxon>
        <taxon>Vagococcus</taxon>
    </lineage>
</organism>
<keyword evidence="4 6" id="KW-1133">Transmembrane helix</keyword>
<sequence>MNLWEKFKENDSLRRTAVLLVICSILFLVKEIISLILLTFILTYLITRLVGVLHKWSKLPKKLLAIMIYGLIVVFLYFALTIYVPKLITQTMTTIESLFNFYQQPMSGNSVLEWIGQNISFKEIKDQISSGVKVLFDYITSIGSMGMTFIMSFVLSFFFSIEEEWVKSFSKMFLSSKISLFSQDVAYLGKKFTNTFGVVLEAQFMIALVNTFLTTIGLYLMGFPQLLSLALMIFVFSLIPVAGVIISCIPLALLGYSVGGIQDVIYVLLMIAVIHMLESYLLNPKLMSSKTDLPVFYIFIILMFSEKFFGVWGLVIGIPVFVFLLDLLEVKSIEKHKLPKILKK</sequence>
<keyword evidence="8" id="KW-1185">Reference proteome</keyword>
<keyword evidence="3 6" id="KW-0812">Transmembrane</keyword>
<dbReference type="InterPro" id="IPR002549">
    <property type="entry name" value="AI-2E-like"/>
</dbReference>
<evidence type="ECO:0000313" key="7">
    <source>
        <dbReference type="EMBL" id="RST95504.1"/>
    </source>
</evidence>
<accession>A0A429ZP82</accession>
<reference evidence="7 8" key="1">
    <citation type="submission" date="2017-05" db="EMBL/GenBank/DDBJ databases">
        <title>Vagococcus spp. assemblies.</title>
        <authorList>
            <person name="Gulvik C.A."/>
        </authorList>
    </citation>
    <scope>NUCLEOTIDE SEQUENCE [LARGE SCALE GENOMIC DNA]</scope>
    <source>
        <strain evidence="7 8">NCFB 2777</strain>
    </source>
</reference>
<feature type="transmembrane region" description="Helical" evidence="6">
    <location>
        <begin position="198"/>
        <end position="220"/>
    </location>
</feature>
<evidence type="ECO:0000256" key="1">
    <source>
        <dbReference type="ARBA" id="ARBA00004141"/>
    </source>
</evidence>
<evidence type="ECO:0000256" key="6">
    <source>
        <dbReference type="SAM" id="Phobius"/>
    </source>
</evidence>
<gene>
    <name evidence="7" type="ORF">CBF35_08065</name>
</gene>
<dbReference type="PANTHER" id="PTHR21716:SF62">
    <property type="entry name" value="TRANSPORT PROTEIN YDBI-RELATED"/>
    <property type="match status" value="1"/>
</dbReference>
<name>A0A429ZP82_9ENTE</name>
<comment type="subcellular location">
    <subcellularLocation>
        <location evidence="1">Membrane</location>
        <topology evidence="1">Multi-pass membrane protein</topology>
    </subcellularLocation>
</comment>
<evidence type="ECO:0000256" key="4">
    <source>
        <dbReference type="ARBA" id="ARBA00022989"/>
    </source>
</evidence>
<keyword evidence="5 6" id="KW-0472">Membrane</keyword>
<comment type="similarity">
    <text evidence="2">Belongs to the autoinducer-2 exporter (AI-2E) (TC 2.A.86) family.</text>
</comment>
<evidence type="ECO:0000256" key="2">
    <source>
        <dbReference type="ARBA" id="ARBA00009773"/>
    </source>
</evidence>
<dbReference type="EMBL" id="NGJU01000010">
    <property type="protein sequence ID" value="RST95504.1"/>
    <property type="molecule type" value="Genomic_DNA"/>
</dbReference>
<evidence type="ECO:0000256" key="5">
    <source>
        <dbReference type="ARBA" id="ARBA00023136"/>
    </source>
</evidence>
<comment type="caution">
    <text evidence="7">The sequence shown here is derived from an EMBL/GenBank/DDBJ whole genome shotgun (WGS) entry which is preliminary data.</text>
</comment>
<dbReference type="Proteomes" id="UP000287239">
    <property type="component" value="Unassembled WGS sequence"/>
</dbReference>
<dbReference type="Pfam" id="PF01594">
    <property type="entry name" value="AI-2E_transport"/>
    <property type="match status" value="1"/>
</dbReference>
<feature type="transmembrane region" description="Helical" evidence="6">
    <location>
        <begin position="264"/>
        <end position="283"/>
    </location>
</feature>
<dbReference type="GO" id="GO:0016020">
    <property type="term" value="C:membrane"/>
    <property type="evidence" value="ECO:0007669"/>
    <property type="project" value="UniProtKB-SubCell"/>
</dbReference>
<dbReference type="AlphaFoldDB" id="A0A429ZP82"/>
<feature type="transmembrane region" description="Helical" evidence="6">
    <location>
        <begin position="138"/>
        <end position="161"/>
    </location>
</feature>
<dbReference type="RefSeq" id="WP_126779903.1">
    <property type="nucleotide sequence ID" value="NZ_CAUQJP010000108.1"/>
</dbReference>
<evidence type="ECO:0000256" key="3">
    <source>
        <dbReference type="ARBA" id="ARBA00022692"/>
    </source>
</evidence>
<dbReference type="PANTHER" id="PTHR21716">
    <property type="entry name" value="TRANSMEMBRANE PROTEIN"/>
    <property type="match status" value="1"/>
</dbReference>